<evidence type="ECO:0000256" key="9">
    <source>
        <dbReference type="PROSITE-ProRule" id="PRU00108"/>
    </source>
</evidence>
<dbReference type="OrthoDB" id="6159439at2759"/>
<organism evidence="15 16">
    <name type="scientific">Hibiscus trionum</name>
    <name type="common">Flower of an hour</name>
    <dbReference type="NCBI Taxonomy" id="183268"/>
    <lineage>
        <taxon>Eukaryota</taxon>
        <taxon>Viridiplantae</taxon>
        <taxon>Streptophyta</taxon>
        <taxon>Embryophyta</taxon>
        <taxon>Tracheophyta</taxon>
        <taxon>Spermatophyta</taxon>
        <taxon>Magnoliopsida</taxon>
        <taxon>eudicotyledons</taxon>
        <taxon>Gunneridae</taxon>
        <taxon>Pentapetalae</taxon>
        <taxon>rosids</taxon>
        <taxon>malvids</taxon>
        <taxon>Malvales</taxon>
        <taxon>Malvaceae</taxon>
        <taxon>Malvoideae</taxon>
        <taxon>Hibiscus</taxon>
    </lineage>
</organism>
<dbReference type="InterPro" id="IPR017970">
    <property type="entry name" value="Homeobox_CS"/>
</dbReference>
<feature type="compositionally biased region" description="Polar residues" evidence="13">
    <location>
        <begin position="13"/>
        <end position="23"/>
    </location>
</feature>
<dbReference type="GO" id="GO:0000981">
    <property type="term" value="F:DNA-binding transcription factor activity, RNA polymerase II-specific"/>
    <property type="evidence" value="ECO:0007669"/>
    <property type="project" value="UniProtKB-UniRule"/>
</dbReference>
<comment type="function">
    <text evidence="8">Probable transcription activator that may act as growth regulators in response to water deficit.</text>
</comment>
<dbReference type="GO" id="GO:0000976">
    <property type="term" value="F:transcription cis-regulatory region binding"/>
    <property type="evidence" value="ECO:0007669"/>
    <property type="project" value="UniProtKB-ARBA"/>
</dbReference>
<accession>A0A9W7JKX2</accession>
<evidence type="ECO:0000256" key="7">
    <source>
        <dbReference type="ARBA" id="ARBA00025748"/>
    </source>
</evidence>
<dbReference type="InterPro" id="IPR045224">
    <property type="entry name" value="HDZip_class_I_plant"/>
</dbReference>
<dbReference type="CDD" id="cd00086">
    <property type="entry name" value="homeodomain"/>
    <property type="match status" value="1"/>
</dbReference>
<dbReference type="InterPro" id="IPR000047">
    <property type="entry name" value="HTH_motif"/>
</dbReference>
<dbReference type="PRINTS" id="PR00031">
    <property type="entry name" value="HTHREPRESSR"/>
</dbReference>
<evidence type="ECO:0000313" key="16">
    <source>
        <dbReference type="Proteomes" id="UP001165190"/>
    </source>
</evidence>
<feature type="domain" description="Homeobox" evidence="14">
    <location>
        <begin position="34"/>
        <end position="94"/>
    </location>
</feature>
<dbReference type="FunFam" id="1.10.10.60:FF:000293">
    <property type="entry name" value="Homeobox-leucine zipper protein ATHB-7"/>
    <property type="match status" value="1"/>
</dbReference>
<evidence type="ECO:0000256" key="12">
    <source>
        <dbReference type="SAM" id="Coils"/>
    </source>
</evidence>
<evidence type="ECO:0000259" key="14">
    <source>
        <dbReference type="PROSITE" id="PS50071"/>
    </source>
</evidence>
<evidence type="ECO:0000256" key="2">
    <source>
        <dbReference type="ARBA" id="ARBA00023015"/>
    </source>
</evidence>
<dbReference type="Pfam" id="PF00046">
    <property type="entry name" value="Homeodomain"/>
    <property type="match status" value="1"/>
</dbReference>
<evidence type="ECO:0000313" key="15">
    <source>
        <dbReference type="EMBL" id="GMJ14983.1"/>
    </source>
</evidence>
<dbReference type="InterPro" id="IPR009057">
    <property type="entry name" value="Homeodomain-like_sf"/>
</dbReference>
<evidence type="ECO:0000256" key="10">
    <source>
        <dbReference type="RuleBase" id="RU000682"/>
    </source>
</evidence>
<dbReference type="Pfam" id="PF02183">
    <property type="entry name" value="HALZ"/>
    <property type="match status" value="1"/>
</dbReference>
<keyword evidence="3 9" id="KW-0238">DNA-binding</keyword>
<dbReference type="EMBL" id="BSYR01000075">
    <property type="protein sequence ID" value="GMJ14983.1"/>
    <property type="molecule type" value="Genomic_DNA"/>
</dbReference>
<dbReference type="GO" id="GO:0005634">
    <property type="term" value="C:nucleus"/>
    <property type="evidence" value="ECO:0007669"/>
    <property type="project" value="UniProtKB-SubCell"/>
</dbReference>
<feature type="compositionally biased region" description="Basic and acidic residues" evidence="13">
    <location>
        <begin position="1"/>
        <end position="10"/>
    </location>
</feature>
<reference evidence="15" key="1">
    <citation type="submission" date="2023-05" db="EMBL/GenBank/DDBJ databases">
        <title>Genome and transcriptome analyses reveal genes involved in the formation of fine ridges on petal epidermal cells in Hibiscus trionum.</title>
        <authorList>
            <person name="Koshimizu S."/>
            <person name="Masuda S."/>
            <person name="Ishii T."/>
            <person name="Shirasu K."/>
            <person name="Hoshino A."/>
            <person name="Arita M."/>
        </authorList>
    </citation>
    <scope>NUCLEOTIDE SEQUENCE</scope>
    <source>
        <strain evidence="15">Hamamatsu line</strain>
    </source>
</reference>
<dbReference type="PANTHER" id="PTHR24326">
    <property type="entry name" value="HOMEOBOX-LEUCINE ZIPPER PROTEIN"/>
    <property type="match status" value="1"/>
</dbReference>
<proteinExistence type="inferred from homology"/>
<evidence type="ECO:0000256" key="4">
    <source>
        <dbReference type="ARBA" id="ARBA00023155"/>
    </source>
</evidence>
<dbReference type="Gene3D" id="1.10.10.60">
    <property type="entry name" value="Homeodomain-like"/>
    <property type="match status" value="1"/>
</dbReference>
<comment type="similarity">
    <text evidence="7 11">Belongs to the HD-ZIP homeobox family. Class I subfamily.</text>
</comment>
<dbReference type="AlphaFoldDB" id="A0A9W7JKX2"/>
<protein>
    <recommendedName>
        <fullName evidence="11">Homeobox-leucine zipper protein</fullName>
    </recommendedName>
    <alternativeName>
        <fullName evidence="11">HD-ZIP protein</fullName>
    </alternativeName>
    <alternativeName>
        <fullName evidence="11">Homeodomain transcription factor</fullName>
    </alternativeName>
</protein>
<evidence type="ECO:0000256" key="8">
    <source>
        <dbReference type="ARBA" id="ARBA00058361"/>
    </source>
</evidence>
<feature type="DNA-binding region" description="Homeobox" evidence="9">
    <location>
        <begin position="36"/>
        <end position="95"/>
    </location>
</feature>
<dbReference type="GO" id="GO:0045893">
    <property type="term" value="P:positive regulation of DNA-templated transcription"/>
    <property type="evidence" value="ECO:0007669"/>
    <property type="project" value="TreeGrafter"/>
</dbReference>
<evidence type="ECO:0000256" key="11">
    <source>
        <dbReference type="RuleBase" id="RU369038"/>
    </source>
</evidence>
<dbReference type="InterPro" id="IPR003106">
    <property type="entry name" value="Leu_zip_homeo"/>
</dbReference>
<evidence type="ECO:0000256" key="5">
    <source>
        <dbReference type="ARBA" id="ARBA00023163"/>
    </source>
</evidence>
<comment type="function">
    <text evidence="11">Transcription factor.</text>
</comment>
<keyword evidence="12" id="KW-0175">Coiled coil</keyword>
<evidence type="ECO:0000256" key="1">
    <source>
        <dbReference type="ARBA" id="ARBA00004123"/>
    </source>
</evidence>
<dbReference type="SMART" id="SM00389">
    <property type="entry name" value="HOX"/>
    <property type="match status" value="1"/>
</dbReference>
<comment type="subcellular location">
    <subcellularLocation>
        <location evidence="1 9 10">Nucleus</location>
    </subcellularLocation>
</comment>
<gene>
    <name evidence="15" type="ORF">HRI_005167500</name>
</gene>
<dbReference type="PROSITE" id="PS00027">
    <property type="entry name" value="HOMEOBOX_1"/>
    <property type="match status" value="1"/>
</dbReference>
<keyword evidence="16" id="KW-1185">Reference proteome</keyword>
<dbReference type="Proteomes" id="UP001165190">
    <property type="component" value="Unassembled WGS sequence"/>
</dbReference>
<feature type="coiled-coil region" evidence="12">
    <location>
        <begin position="93"/>
        <end position="127"/>
    </location>
</feature>
<dbReference type="PANTHER" id="PTHR24326:SF604">
    <property type="entry name" value="HOMEOBOX-LEUCINE ZIPPER PROTEIN ATHB-7"/>
    <property type="match status" value="1"/>
</dbReference>
<keyword evidence="5 11" id="KW-0804">Transcription</keyword>
<feature type="region of interest" description="Disordered" evidence="13">
    <location>
        <begin position="1"/>
        <end position="47"/>
    </location>
</feature>
<keyword evidence="4 9" id="KW-0371">Homeobox</keyword>
<name>A0A9W7JKX2_HIBTR</name>
<dbReference type="SUPFAM" id="SSF46689">
    <property type="entry name" value="Homeodomain-like"/>
    <property type="match status" value="1"/>
</dbReference>
<sequence length="203" mass="23740">MELREDHHPTPNEAISEQCQKPQTPRKKNSNNNSKMMNNKKRFTDDQIRSLESVFESETRLEPRKKLQVAKELGLQPRQVAIWFQNRRARLKSKQIEKDFMKLRDKYDNLTSRFESLKNEKQCLISQMEKLSGIMAETDDGNKVSKVSVEAEAETKPNFRQAAAMEDDSGLFGLEEFMNMDEFESADVSDHSCGRLQWLNFWT</sequence>
<dbReference type="GO" id="GO:0009737">
    <property type="term" value="P:response to abscisic acid"/>
    <property type="evidence" value="ECO:0007669"/>
    <property type="project" value="UniProtKB-ARBA"/>
</dbReference>
<dbReference type="InterPro" id="IPR001356">
    <property type="entry name" value="HD"/>
</dbReference>
<keyword evidence="2 11" id="KW-0805">Transcription regulation</keyword>
<evidence type="ECO:0000256" key="13">
    <source>
        <dbReference type="SAM" id="MobiDB-lite"/>
    </source>
</evidence>
<keyword evidence="6 9" id="KW-0539">Nucleus</keyword>
<dbReference type="PROSITE" id="PS50071">
    <property type="entry name" value="HOMEOBOX_2"/>
    <property type="match status" value="1"/>
</dbReference>
<dbReference type="GO" id="GO:0009414">
    <property type="term" value="P:response to water deprivation"/>
    <property type="evidence" value="ECO:0007669"/>
    <property type="project" value="UniProtKB-ARBA"/>
</dbReference>
<evidence type="ECO:0000256" key="6">
    <source>
        <dbReference type="ARBA" id="ARBA00023242"/>
    </source>
</evidence>
<evidence type="ECO:0000256" key="3">
    <source>
        <dbReference type="ARBA" id="ARBA00023125"/>
    </source>
</evidence>
<comment type="caution">
    <text evidence="15">The sequence shown here is derived from an EMBL/GenBank/DDBJ whole genome shotgun (WGS) entry which is preliminary data.</text>
</comment>